<dbReference type="Pfam" id="PF07732">
    <property type="entry name" value="Cu-oxidase_3"/>
    <property type="match status" value="1"/>
</dbReference>
<proteinExistence type="inferred from homology"/>
<dbReference type="InterPro" id="IPR002355">
    <property type="entry name" value="Cu_oxidase_Cu_BS"/>
</dbReference>
<dbReference type="eggNOG" id="COG2132">
    <property type="taxonomic scope" value="Bacteria"/>
</dbReference>
<accession>A0A1H7KSB1</accession>
<dbReference type="InterPro" id="IPR011706">
    <property type="entry name" value="Cu-oxidase_C"/>
</dbReference>
<dbReference type="STRING" id="235985.SAMN05414137_104150"/>
<evidence type="ECO:0000313" key="7">
    <source>
        <dbReference type="EMBL" id="SEK88817.1"/>
    </source>
</evidence>
<dbReference type="SUPFAM" id="SSF49503">
    <property type="entry name" value="Cupredoxins"/>
    <property type="match status" value="3"/>
</dbReference>
<feature type="region of interest" description="Disordered" evidence="4">
    <location>
        <begin position="1"/>
        <end position="25"/>
    </location>
</feature>
<dbReference type="OrthoDB" id="345021at2"/>
<dbReference type="InterPro" id="IPR008972">
    <property type="entry name" value="Cupredoxin"/>
</dbReference>
<comment type="similarity">
    <text evidence="1">Belongs to the multicopper oxidase family.</text>
</comment>
<gene>
    <name evidence="7" type="ORF">SAMN05414137_104150</name>
</gene>
<keyword evidence="2" id="KW-0479">Metal-binding</keyword>
<dbReference type="GO" id="GO:0016491">
    <property type="term" value="F:oxidoreductase activity"/>
    <property type="evidence" value="ECO:0007669"/>
    <property type="project" value="UniProtKB-KW"/>
</dbReference>
<dbReference type="AlphaFoldDB" id="A0A1H7KSB1"/>
<dbReference type="Pfam" id="PF07731">
    <property type="entry name" value="Cu-oxidase_2"/>
    <property type="match status" value="1"/>
</dbReference>
<feature type="compositionally biased region" description="Low complexity" evidence="4">
    <location>
        <begin position="13"/>
        <end position="25"/>
    </location>
</feature>
<sequence>MTVTDPSPVDPSTVGTATTGTATVDTPAGTTVLAKFVDPLPIPPRMRADRTDPRPRFTLRTEGVSLRLHSQLPPTPLWTYGGHFPGPVLDLHRGQRVHMTWENGTTTPYPVVSAFLADGPGNPSLAMNDPGIGLARPVKGVAALPAWQVTHLHGAVTGGGNDGWMENAVLHGDAQLSEYPDDQPAMTLWYHDHAMNITRLNVFAGLVGMYLLRDDEEEALHLPGGDREIPLIVCDRNLETDASGRFTGRLLHKTTGTLPFFGPYTLVNGAIWPHLEVRPLWYRFRVLNASNARTYRLHLLDEAGAVVTGATWLIGTDSGLLGAPLPVTGDGLTLAPAERADVLVDFRALRGRTLRLVNSAQAPFRGDPLPPGVKPGDPLPASRLPEPDVLQFRVADLPPADTFELPQTLSASYYRLTHELLPADHMHRVLALAADADGTLGLWELGEVPASQAPTGGVEDGIIQVTDENGVTTTYRRLARHFDDQLNWRVRQDGWEVWKILNLSGILHPVHIHLTRFQPLSVDGYDTAAFVQSQGGTAPGAPVAHLESLPIDPTLTGWKDVMRVPPGTMVTVAGQFRGASGRYMYHCHILEHEDAGMMREFAVMPGAVMDVGGMGGM</sequence>
<dbReference type="PROSITE" id="PS00079">
    <property type="entry name" value="MULTICOPPER_OXIDASE1"/>
    <property type="match status" value="1"/>
</dbReference>
<dbReference type="GO" id="GO:0005507">
    <property type="term" value="F:copper ion binding"/>
    <property type="evidence" value="ECO:0007669"/>
    <property type="project" value="InterPro"/>
</dbReference>
<dbReference type="PANTHER" id="PTHR48267">
    <property type="entry name" value="CUPREDOXIN SUPERFAMILY PROTEIN"/>
    <property type="match status" value="1"/>
</dbReference>
<evidence type="ECO:0000256" key="4">
    <source>
        <dbReference type="SAM" id="MobiDB-lite"/>
    </source>
</evidence>
<dbReference type="Gene3D" id="2.60.40.420">
    <property type="entry name" value="Cupredoxins - blue copper proteins"/>
    <property type="match status" value="3"/>
</dbReference>
<keyword evidence="3" id="KW-0560">Oxidoreductase</keyword>
<dbReference type="PANTHER" id="PTHR48267:SF1">
    <property type="entry name" value="BILIRUBIN OXIDASE"/>
    <property type="match status" value="1"/>
</dbReference>
<dbReference type="PROSITE" id="PS00080">
    <property type="entry name" value="MULTICOPPER_OXIDASE2"/>
    <property type="match status" value="1"/>
</dbReference>
<keyword evidence="8" id="KW-1185">Reference proteome</keyword>
<evidence type="ECO:0000256" key="1">
    <source>
        <dbReference type="ARBA" id="ARBA00010609"/>
    </source>
</evidence>
<evidence type="ECO:0000313" key="8">
    <source>
        <dbReference type="Proteomes" id="UP000183015"/>
    </source>
</evidence>
<evidence type="ECO:0000256" key="2">
    <source>
        <dbReference type="ARBA" id="ARBA00022723"/>
    </source>
</evidence>
<protein>
    <submittedName>
        <fullName evidence="7">Spore coat protein A</fullName>
    </submittedName>
</protein>
<organism evidence="7 8">
    <name type="scientific">Streptacidiphilus jiangxiensis</name>
    <dbReference type="NCBI Taxonomy" id="235985"/>
    <lineage>
        <taxon>Bacteria</taxon>
        <taxon>Bacillati</taxon>
        <taxon>Actinomycetota</taxon>
        <taxon>Actinomycetes</taxon>
        <taxon>Kitasatosporales</taxon>
        <taxon>Streptomycetaceae</taxon>
        <taxon>Streptacidiphilus</taxon>
    </lineage>
</organism>
<evidence type="ECO:0000256" key="3">
    <source>
        <dbReference type="ARBA" id="ARBA00023002"/>
    </source>
</evidence>
<evidence type="ECO:0000259" key="6">
    <source>
        <dbReference type="Pfam" id="PF07732"/>
    </source>
</evidence>
<name>A0A1H7KSB1_STRJI</name>
<dbReference type="InterPro" id="IPR011707">
    <property type="entry name" value="Cu-oxidase-like_N"/>
</dbReference>
<dbReference type="InterPro" id="IPR033138">
    <property type="entry name" value="Cu_oxidase_CS"/>
</dbReference>
<dbReference type="RefSeq" id="WP_042441797.1">
    <property type="nucleotide sequence ID" value="NZ_BBPN01000001.1"/>
</dbReference>
<dbReference type="EMBL" id="FOAZ01000004">
    <property type="protein sequence ID" value="SEK88817.1"/>
    <property type="molecule type" value="Genomic_DNA"/>
</dbReference>
<feature type="domain" description="Plastocyanin-like" evidence="6">
    <location>
        <begin position="150"/>
        <end position="216"/>
    </location>
</feature>
<reference evidence="8" key="1">
    <citation type="submission" date="2016-10" db="EMBL/GenBank/DDBJ databases">
        <authorList>
            <person name="Varghese N."/>
        </authorList>
    </citation>
    <scope>NUCLEOTIDE SEQUENCE [LARGE SCALE GENOMIC DNA]</scope>
    <source>
        <strain evidence="8">DSM 45096 / BCRC 16803 / CGMCC 4.1857 / CIP 109030 / JCM 12277 / KCTC 19219 / NBRC 100920 / 33214</strain>
    </source>
</reference>
<keyword evidence="7" id="KW-0946">Virion</keyword>
<dbReference type="Proteomes" id="UP000183015">
    <property type="component" value="Unassembled WGS sequence"/>
</dbReference>
<evidence type="ECO:0000259" key="5">
    <source>
        <dbReference type="Pfam" id="PF07731"/>
    </source>
</evidence>
<feature type="domain" description="Plastocyanin-like" evidence="5">
    <location>
        <begin position="484"/>
        <end position="606"/>
    </location>
</feature>
<keyword evidence="7" id="KW-0167">Capsid protein</keyword>
<dbReference type="InterPro" id="IPR045087">
    <property type="entry name" value="Cu-oxidase_fam"/>
</dbReference>